<dbReference type="CDD" id="cd00254">
    <property type="entry name" value="LT-like"/>
    <property type="match status" value="1"/>
</dbReference>
<comment type="similarity">
    <text evidence="1">Belongs to the transglycosylase Slt family.</text>
</comment>
<feature type="domain" description="Transglycosylase SLT" evidence="2">
    <location>
        <begin position="60"/>
        <end position="165"/>
    </location>
</feature>
<protein>
    <submittedName>
        <fullName evidence="3">Probable lytic transglycosylase</fullName>
    </submittedName>
</protein>
<dbReference type="RefSeq" id="WP_011188459.1">
    <property type="nucleotide sequence ID" value="NC_006138.1"/>
</dbReference>
<dbReference type="Pfam" id="PF01464">
    <property type="entry name" value="SLT"/>
    <property type="match status" value="1"/>
</dbReference>
<dbReference type="Proteomes" id="UP000000602">
    <property type="component" value="Chromosome"/>
</dbReference>
<gene>
    <name evidence="3" type="ordered locus">DP1218</name>
</gene>
<evidence type="ECO:0000259" key="2">
    <source>
        <dbReference type="Pfam" id="PF01464"/>
    </source>
</evidence>
<dbReference type="KEGG" id="dps:DP1218"/>
<dbReference type="AlphaFoldDB" id="Q6ANX7"/>
<dbReference type="OrthoDB" id="9781970at2"/>
<dbReference type="EMBL" id="CR522870">
    <property type="protein sequence ID" value="CAG35947.1"/>
    <property type="molecule type" value="Genomic_DNA"/>
</dbReference>
<dbReference type="eggNOG" id="COG0741">
    <property type="taxonomic scope" value="Bacteria"/>
</dbReference>
<name>Q6ANX7_DESPS</name>
<evidence type="ECO:0000256" key="1">
    <source>
        <dbReference type="ARBA" id="ARBA00007734"/>
    </source>
</evidence>
<dbReference type="STRING" id="177439.DP1218"/>
<proteinExistence type="inferred from homology"/>
<dbReference type="PANTHER" id="PTHR37423">
    <property type="entry name" value="SOLUBLE LYTIC MUREIN TRANSGLYCOSYLASE-RELATED"/>
    <property type="match status" value="1"/>
</dbReference>
<dbReference type="CAZy" id="GH23">
    <property type="family name" value="Glycoside Hydrolase Family 23"/>
</dbReference>
<reference evidence="4" key="1">
    <citation type="journal article" date="2004" name="Environ. Microbiol.">
        <title>The genome of Desulfotalea psychrophila, a sulfate-reducing bacterium from permanently cold Arctic sediments.</title>
        <authorList>
            <person name="Rabus R."/>
            <person name="Ruepp A."/>
            <person name="Frickey T."/>
            <person name="Rattei T."/>
            <person name="Fartmann B."/>
            <person name="Stark M."/>
            <person name="Bauer M."/>
            <person name="Zibat A."/>
            <person name="Lombardot T."/>
            <person name="Becker I."/>
            <person name="Amann J."/>
            <person name="Gellner K."/>
            <person name="Teeling H."/>
            <person name="Leuschner W.D."/>
            <person name="Gloeckner F.-O."/>
            <person name="Lupas A.N."/>
            <person name="Amann R."/>
            <person name="Klenk H.-P."/>
        </authorList>
    </citation>
    <scope>NUCLEOTIDE SEQUENCE [LARGE SCALE GENOMIC DNA]</scope>
    <source>
        <strain evidence="4">DSM 12343 / LSv54</strain>
    </source>
</reference>
<keyword evidence="4" id="KW-1185">Reference proteome</keyword>
<dbReference type="HOGENOM" id="CLU_1041446_0_0_7"/>
<dbReference type="InterPro" id="IPR023346">
    <property type="entry name" value="Lysozyme-like_dom_sf"/>
</dbReference>
<organism evidence="3 4">
    <name type="scientific">Desulfotalea psychrophila (strain LSv54 / DSM 12343)</name>
    <dbReference type="NCBI Taxonomy" id="177439"/>
    <lineage>
        <taxon>Bacteria</taxon>
        <taxon>Pseudomonadati</taxon>
        <taxon>Thermodesulfobacteriota</taxon>
        <taxon>Desulfobulbia</taxon>
        <taxon>Desulfobulbales</taxon>
        <taxon>Desulfocapsaceae</taxon>
        <taxon>Desulfotalea</taxon>
    </lineage>
</organism>
<accession>Q6ANX7</accession>
<sequence>MKIKLIFTICFAIFVWTVLFQGEGKARQTIQKLDYNCAWQNYQKRAIKLSPAKSFPYQICFEKAAKRYDIPVTLLLSIAKGESDFNPRAKSSAACYGIMQIHWPGTAKDLGFTSLAQLYDPCRNIMAGARYIRMMLDRYRGNIHLALAAYNYGPGRIKQKSRNIPEGANWYSGYIYHHLKTVLDISGRGIISEQYMVAQAGKRLPKPRRRPKYIAKHKIPVLLFHDPFLAEKFIDYFYTRAPEVQLDWFRNRLGESFVVLLFNTEEEKKSSLAKMAKLGYYLDPNKKFM</sequence>
<evidence type="ECO:0000313" key="4">
    <source>
        <dbReference type="Proteomes" id="UP000000602"/>
    </source>
</evidence>
<dbReference type="InterPro" id="IPR008258">
    <property type="entry name" value="Transglycosylase_SLT_dom_1"/>
</dbReference>
<dbReference type="Gene3D" id="1.10.530.10">
    <property type="match status" value="1"/>
</dbReference>
<dbReference type="PANTHER" id="PTHR37423:SF2">
    <property type="entry name" value="MEMBRANE-BOUND LYTIC MUREIN TRANSGLYCOSYLASE C"/>
    <property type="match status" value="1"/>
</dbReference>
<dbReference type="SUPFAM" id="SSF53955">
    <property type="entry name" value="Lysozyme-like"/>
    <property type="match status" value="1"/>
</dbReference>
<evidence type="ECO:0000313" key="3">
    <source>
        <dbReference type="EMBL" id="CAG35947.1"/>
    </source>
</evidence>